<dbReference type="InterPro" id="IPR004843">
    <property type="entry name" value="Calcineurin-like_PHP"/>
</dbReference>
<dbReference type="InterPro" id="IPR051558">
    <property type="entry name" value="Metallophosphoesterase_PAP"/>
</dbReference>
<feature type="domain" description="Calcineurin-like phosphoesterase" evidence="4">
    <location>
        <begin position="12"/>
        <end position="266"/>
    </location>
</feature>
<evidence type="ECO:0000256" key="3">
    <source>
        <dbReference type="SAM" id="SignalP"/>
    </source>
</evidence>
<dbReference type="Gene3D" id="3.60.21.10">
    <property type="match status" value="2"/>
</dbReference>
<dbReference type="SUPFAM" id="SSF56300">
    <property type="entry name" value="Metallo-dependent phosphatases"/>
    <property type="match status" value="2"/>
</dbReference>
<dbReference type="InterPro" id="IPR029052">
    <property type="entry name" value="Metallo-depent_PP-like"/>
</dbReference>
<sequence>MPARSDGFALHLLAIGDWGLTVDPTDSCCANYVKKGGKVGDATYNKHRYAQDNVAALLGQSAQLLKPKAVLGHGDSFYWSGLNENDAEQRFQSTFEDKYKDPALNVPWFNVMGNHDYGGSLGLHLPNDNRWVLKDYYYKQTIDSGDVSVDVSNVDTNLGRAHEMCCQCGGYSSVQDPACKKVGRGDAKCAGGDTGMFDACMDKLSSWTECSLQRMQADATASTATWKVVNSHYSPFYHLPAEQSTRWMNAMKEGGVQLFVSGHLHADGIDYAPNAKATFVTNGAGGGIQNQNMTQLPAGAGVKRVWQGQGEPYGFFELSFSATQARLQFISTGSGWKPEDQAKERTVDYCYNVPQDGSEAGGADGYDVHLLAIGDWGVTSDPEGSCCGRYIKTGGKVDDAGYVRHRYAQDNVAAMLGQSAQLLKPKAVLGHGDSFYWTGIGADDAQSRFQSTFEDKYKDPALNVPWFNVMGNHDYGGASYICEGGPCADTDALLQALEAKFTRQQQYKSPNDDRWQLKDHYYKETVQEGGVSVDIFNVDMNNAHSHGSIETCCQCYGYSSGDDAVCRNINRGDKMCLGGDTTMFDACVGKFKEWQDDSLKRMVEDAKASNATWKVVNSHYSPYQHLTPQESGVWLNALKEAGVQLFICGHTHAEGIDYSATARTTFVTNGAGGGIQSQSMGAPPDPNVKAVWQGKGEPYGFFELSFSAQQLRLQFISTGSGWKPEDLAKQRTVDYCYNVPHDGAEGAAC</sequence>
<proteinExistence type="predicted"/>
<accession>A0AAV2Z1J5</accession>
<evidence type="ECO:0000256" key="2">
    <source>
        <dbReference type="ARBA" id="ARBA00022801"/>
    </source>
</evidence>
<evidence type="ECO:0000313" key="5">
    <source>
        <dbReference type="EMBL" id="DAZ99252.1"/>
    </source>
</evidence>
<keyword evidence="1 3" id="KW-0732">Signal</keyword>
<reference evidence="5" key="2">
    <citation type="journal article" date="2023" name="Microbiol Resour">
        <title>Decontamination and Annotation of the Draft Genome Sequence of the Oomycete Lagenidium giganteum ARSEF 373.</title>
        <authorList>
            <person name="Morgan W.R."/>
            <person name="Tartar A."/>
        </authorList>
    </citation>
    <scope>NUCLEOTIDE SEQUENCE</scope>
    <source>
        <strain evidence="5">ARSEF 373</strain>
    </source>
</reference>
<dbReference type="Proteomes" id="UP001146120">
    <property type="component" value="Unassembled WGS sequence"/>
</dbReference>
<keyword evidence="2" id="KW-0378">Hydrolase</keyword>
<organism evidence="5 6">
    <name type="scientific">Lagenidium giganteum</name>
    <dbReference type="NCBI Taxonomy" id="4803"/>
    <lineage>
        <taxon>Eukaryota</taxon>
        <taxon>Sar</taxon>
        <taxon>Stramenopiles</taxon>
        <taxon>Oomycota</taxon>
        <taxon>Peronosporomycetes</taxon>
        <taxon>Pythiales</taxon>
        <taxon>Pythiaceae</taxon>
    </lineage>
</organism>
<keyword evidence="6" id="KW-1185">Reference proteome</keyword>
<comment type="caution">
    <text evidence="5">The sequence shown here is derived from an EMBL/GenBank/DDBJ whole genome shotgun (WGS) entry which is preliminary data.</text>
</comment>
<dbReference type="GO" id="GO:0016787">
    <property type="term" value="F:hydrolase activity"/>
    <property type="evidence" value="ECO:0007669"/>
    <property type="project" value="UniProtKB-KW"/>
</dbReference>
<feature type="domain" description="Calcineurin-like phosphoesterase" evidence="4">
    <location>
        <begin position="370"/>
        <end position="653"/>
    </location>
</feature>
<evidence type="ECO:0000259" key="4">
    <source>
        <dbReference type="Pfam" id="PF00149"/>
    </source>
</evidence>
<gene>
    <name evidence="5" type="ORF">N0F65_008119</name>
</gene>
<name>A0AAV2Z1J5_9STRA</name>
<evidence type="ECO:0000313" key="6">
    <source>
        <dbReference type="Proteomes" id="UP001146120"/>
    </source>
</evidence>
<dbReference type="EMBL" id="DAKRPA010000087">
    <property type="protein sequence ID" value="DAZ99252.1"/>
    <property type="molecule type" value="Genomic_DNA"/>
</dbReference>
<dbReference type="PANTHER" id="PTHR10161">
    <property type="entry name" value="TARTRATE-RESISTANT ACID PHOSPHATASE TYPE 5"/>
    <property type="match status" value="1"/>
</dbReference>
<dbReference type="Pfam" id="PF00149">
    <property type="entry name" value="Metallophos"/>
    <property type="match status" value="2"/>
</dbReference>
<evidence type="ECO:0000256" key="1">
    <source>
        <dbReference type="ARBA" id="ARBA00022729"/>
    </source>
</evidence>
<reference evidence="5" key="1">
    <citation type="submission" date="2022-11" db="EMBL/GenBank/DDBJ databases">
        <authorList>
            <person name="Morgan W.R."/>
            <person name="Tartar A."/>
        </authorList>
    </citation>
    <scope>NUCLEOTIDE SEQUENCE</scope>
    <source>
        <strain evidence="5">ARSEF 373</strain>
    </source>
</reference>
<dbReference type="AlphaFoldDB" id="A0AAV2Z1J5"/>
<feature type="chain" id="PRO_5043853348" description="Calcineurin-like phosphoesterase domain-containing protein" evidence="3">
    <location>
        <begin position="22"/>
        <end position="749"/>
    </location>
</feature>
<feature type="signal peptide" evidence="3">
    <location>
        <begin position="1"/>
        <end position="21"/>
    </location>
</feature>
<protein>
    <recommendedName>
        <fullName evidence="4">Calcineurin-like phosphoesterase domain-containing protein</fullName>
    </recommendedName>
</protein>
<dbReference type="PANTHER" id="PTHR10161:SF14">
    <property type="entry name" value="TARTRATE-RESISTANT ACID PHOSPHATASE TYPE 5"/>
    <property type="match status" value="1"/>
</dbReference>